<dbReference type="Pfam" id="PF13490">
    <property type="entry name" value="zf-HC2"/>
    <property type="match status" value="1"/>
</dbReference>
<dbReference type="InterPro" id="IPR027383">
    <property type="entry name" value="Znf_put"/>
</dbReference>
<keyword evidence="1" id="KW-0472">Membrane</keyword>
<dbReference type="GeneID" id="95549158"/>
<evidence type="ECO:0000313" key="3">
    <source>
        <dbReference type="EMBL" id="SME96248.1"/>
    </source>
</evidence>
<gene>
    <name evidence="3" type="ORF">SAMN06295900_101366</name>
</gene>
<dbReference type="OrthoDB" id="191790at2"/>
<keyword evidence="1" id="KW-1133">Transmembrane helix</keyword>
<dbReference type="RefSeq" id="WP_085223697.1">
    <property type="nucleotide sequence ID" value="NZ_BSQD01000001.1"/>
</dbReference>
<dbReference type="InterPro" id="IPR041916">
    <property type="entry name" value="Anti_sigma_zinc_sf"/>
</dbReference>
<evidence type="ECO:0000256" key="1">
    <source>
        <dbReference type="SAM" id="Phobius"/>
    </source>
</evidence>
<keyword evidence="4" id="KW-1185">Reference proteome</keyword>
<protein>
    <submittedName>
        <fullName evidence="3">Transmembrane transcriptional regulator (Anti-sigma factor RsiW)</fullName>
    </submittedName>
</protein>
<reference evidence="4" key="1">
    <citation type="submission" date="2017-04" db="EMBL/GenBank/DDBJ databases">
        <authorList>
            <person name="Varghese N."/>
            <person name="Submissions S."/>
        </authorList>
    </citation>
    <scope>NUCLEOTIDE SEQUENCE [LARGE SCALE GENOMIC DNA]</scope>
    <source>
        <strain evidence="4">Ballard 720</strain>
    </source>
</reference>
<dbReference type="EMBL" id="FXAH01000001">
    <property type="protein sequence ID" value="SME96248.1"/>
    <property type="molecule type" value="Genomic_DNA"/>
</dbReference>
<dbReference type="STRING" id="28094.SAMN06295900_101366"/>
<name>A0A1X7CGQ4_TRICW</name>
<accession>A0A1X7CGQ4</accession>
<feature type="transmembrane region" description="Helical" evidence="1">
    <location>
        <begin position="128"/>
        <end position="146"/>
    </location>
</feature>
<dbReference type="Proteomes" id="UP000192911">
    <property type="component" value="Unassembled WGS sequence"/>
</dbReference>
<evidence type="ECO:0000313" key="4">
    <source>
        <dbReference type="Proteomes" id="UP000192911"/>
    </source>
</evidence>
<sequence>MDCNEARPLIDASVDRELSALEAARVQRHIEGCAACRQESERIAALSRAVRATDYHRAPAHLRERIVAGLADGVARERVQHGRRNAWQALLAWLRLGQRASGAHHGLGSAAPAGSAATAGRALVAGRFAMLATALAALAIGSAMLLRGQMHSERFVDELVTSHVRAQLSGRDIDVISSDQHTVKPWFNGRLDYAPPVEDLAAQGFPLAGGRLDYIGHRRVAVLVYRSRLHVIDVYVMPEQSADSRASDDANDGASVRVRDGYALVRWRSAGMVWWAVSDAQPEALQALKAALDARLGAARPGSAADRNA</sequence>
<dbReference type="Gene3D" id="1.10.10.1320">
    <property type="entry name" value="Anti-sigma factor, zinc-finger domain"/>
    <property type="match status" value="1"/>
</dbReference>
<keyword evidence="1 3" id="KW-0812">Transmembrane</keyword>
<feature type="domain" description="Putative zinc-finger" evidence="2">
    <location>
        <begin position="3"/>
        <end position="37"/>
    </location>
</feature>
<dbReference type="AlphaFoldDB" id="A0A1X7CGQ4"/>
<organism evidence="3 4">
    <name type="scientific">Trinickia caryophylli</name>
    <name type="common">Paraburkholderia caryophylli</name>
    <dbReference type="NCBI Taxonomy" id="28094"/>
    <lineage>
        <taxon>Bacteria</taxon>
        <taxon>Pseudomonadati</taxon>
        <taxon>Pseudomonadota</taxon>
        <taxon>Betaproteobacteria</taxon>
        <taxon>Burkholderiales</taxon>
        <taxon>Burkholderiaceae</taxon>
        <taxon>Trinickia</taxon>
    </lineage>
</organism>
<proteinExistence type="predicted"/>
<evidence type="ECO:0000259" key="2">
    <source>
        <dbReference type="Pfam" id="PF13490"/>
    </source>
</evidence>